<protein>
    <submittedName>
        <fullName evidence="2">LANO_0B04280g1_1</fullName>
    </submittedName>
</protein>
<organism evidence="2 3">
    <name type="scientific">Lachancea nothofagi CBS 11611</name>
    <dbReference type="NCBI Taxonomy" id="1266666"/>
    <lineage>
        <taxon>Eukaryota</taxon>
        <taxon>Fungi</taxon>
        <taxon>Dikarya</taxon>
        <taxon>Ascomycota</taxon>
        <taxon>Saccharomycotina</taxon>
        <taxon>Saccharomycetes</taxon>
        <taxon>Saccharomycetales</taxon>
        <taxon>Saccharomycetaceae</taxon>
        <taxon>Lachancea</taxon>
    </lineage>
</organism>
<dbReference type="PANTHER" id="PTHR14742">
    <property type="entry name" value="RIBONUCLEASE P SUBUNIT P21"/>
    <property type="match status" value="1"/>
</dbReference>
<proteinExistence type="predicted"/>
<accession>A0A1G4IXF1</accession>
<dbReference type="AlphaFoldDB" id="A0A1G4IXF1"/>
<dbReference type="Gene3D" id="6.20.50.20">
    <property type="match status" value="1"/>
</dbReference>
<dbReference type="EMBL" id="LT598450">
    <property type="protein sequence ID" value="SCU81820.1"/>
    <property type="molecule type" value="Genomic_DNA"/>
</dbReference>
<dbReference type="GO" id="GO:0008033">
    <property type="term" value="P:tRNA processing"/>
    <property type="evidence" value="ECO:0007669"/>
    <property type="project" value="TreeGrafter"/>
</dbReference>
<dbReference type="GO" id="GO:0005655">
    <property type="term" value="C:nucleolar ribonuclease P complex"/>
    <property type="evidence" value="ECO:0007669"/>
    <property type="project" value="TreeGrafter"/>
</dbReference>
<evidence type="ECO:0000256" key="1">
    <source>
        <dbReference type="SAM" id="MobiDB-lite"/>
    </source>
</evidence>
<dbReference type="Proteomes" id="UP000189911">
    <property type="component" value="Chromosome B"/>
</dbReference>
<evidence type="ECO:0000313" key="2">
    <source>
        <dbReference type="EMBL" id="SCU81820.1"/>
    </source>
</evidence>
<dbReference type="Pfam" id="PF04032">
    <property type="entry name" value="Rpr2"/>
    <property type="match status" value="1"/>
</dbReference>
<dbReference type="InterPro" id="IPR007175">
    <property type="entry name" value="Rpr2/Snm1/Rpp21"/>
</dbReference>
<evidence type="ECO:0000313" key="3">
    <source>
        <dbReference type="Proteomes" id="UP000189911"/>
    </source>
</evidence>
<dbReference type="PANTHER" id="PTHR14742:SF3">
    <property type="entry name" value="RIBONUCLEASE MRP PROTEIN SUBUNIT SNM1"/>
    <property type="match status" value="1"/>
</dbReference>
<dbReference type="OrthoDB" id="4066853at2759"/>
<name>A0A1G4IXF1_9SACH</name>
<sequence length="191" mass="21775">MSLNRQQREKFTASHISHKYNLVHLLPSIGQSQLSGLYLKSFYNGVKRNRLQLPEQVTDGTKFCENCGLVHIAGVNLDMKIVDNPYGNDLKTKTLEYKCSKCGEVKHFPVERREFEEPQKAPESFVATWPGPQNSKKENAHSDSSKVKKSSGKERAKKRKMNSLANMLSKKKEQEANKKSMSLSLDDFLQK</sequence>
<feature type="compositionally biased region" description="Basic and acidic residues" evidence="1">
    <location>
        <begin position="135"/>
        <end position="154"/>
    </location>
</feature>
<keyword evidence="3" id="KW-1185">Reference proteome</keyword>
<feature type="region of interest" description="Disordered" evidence="1">
    <location>
        <begin position="113"/>
        <end position="191"/>
    </location>
</feature>
<gene>
    <name evidence="2" type="ORF">LANO_0B04280G</name>
</gene>
<reference evidence="3" key="1">
    <citation type="submission" date="2016-03" db="EMBL/GenBank/DDBJ databases">
        <authorList>
            <person name="Devillers Hugo."/>
        </authorList>
    </citation>
    <scope>NUCLEOTIDE SEQUENCE [LARGE SCALE GENOMIC DNA]</scope>
</reference>